<organism evidence="8 9">
    <name type="scientific">Rhodocollybia butyracea</name>
    <dbReference type="NCBI Taxonomy" id="206335"/>
    <lineage>
        <taxon>Eukaryota</taxon>
        <taxon>Fungi</taxon>
        <taxon>Dikarya</taxon>
        <taxon>Basidiomycota</taxon>
        <taxon>Agaricomycotina</taxon>
        <taxon>Agaricomycetes</taxon>
        <taxon>Agaricomycetidae</taxon>
        <taxon>Agaricales</taxon>
        <taxon>Marasmiineae</taxon>
        <taxon>Omphalotaceae</taxon>
        <taxon>Rhodocollybia</taxon>
    </lineage>
</organism>
<evidence type="ECO:0000313" key="8">
    <source>
        <dbReference type="EMBL" id="KAF9074020.1"/>
    </source>
</evidence>
<evidence type="ECO:0000256" key="4">
    <source>
        <dbReference type="ARBA" id="ARBA00023159"/>
    </source>
</evidence>
<dbReference type="Pfam" id="PF07544">
    <property type="entry name" value="Med9"/>
    <property type="match status" value="1"/>
</dbReference>
<evidence type="ECO:0000256" key="5">
    <source>
        <dbReference type="ARBA" id="ARBA00023163"/>
    </source>
</evidence>
<reference evidence="8" key="1">
    <citation type="submission" date="2020-11" db="EMBL/GenBank/DDBJ databases">
        <authorList>
            <consortium name="DOE Joint Genome Institute"/>
            <person name="Ahrendt S."/>
            <person name="Riley R."/>
            <person name="Andreopoulos W."/>
            <person name="Labutti K."/>
            <person name="Pangilinan J."/>
            <person name="Ruiz-Duenas F.J."/>
            <person name="Barrasa J.M."/>
            <person name="Sanchez-Garcia M."/>
            <person name="Camarero S."/>
            <person name="Miyauchi S."/>
            <person name="Serrano A."/>
            <person name="Linde D."/>
            <person name="Babiker R."/>
            <person name="Drula E."/>
            <person name="Ayuso-Fernandez I."/>
            <person name="Pacheco R."/>
            <person name="Padilla G."/>
            <person name="Ferreira P."/>
            <person name="Barriuso J."/>
            <person name="Kellner H."/>
            <person name="Castanera R."/>
            <person name="Alfaro M."/>
            <person name="Ramirez L."/>
            <person name="Pisabarro A.G."/>
            <person name="Kuo A."/>
            <person name="Tritt A."/>
            <person name="Lipzen A."/>
            <person name="He G."/>
            <person name="Yan M."/>
            <person name="Ng V."/>
            <person name="Cullen D."/>
            <person name="Martin F."/>
            <person name="Rosso M.-N."/>
            <person name="Henrissat B."/>
            <person name="Hibbett D."/>
            <person name="Martinez A.T."/>
            <person name="Grigoriev I.V."/>
        </authorList>
    </citation>
    <scope>NUCLEOTIDE SEQUENCE</scope>
    <source>
        <strain evidence="8">AH 40177</strain>
    </source>
</reference>
<dbReference type="GO" id="GO:0003712">
    <property type="term" value="F:transcription coregulator activity"/>
    <property type="evidence" value="ECO:0007669"/>
    <property type="project" value="InterPro"/>
</dbReference>
<evidence type="ECO:0000256" key="1">
    <source>
        <dbReference type="ARBA" id="ARBA00004123"/>
    </source>
</evidence>
<dbReference type="EMBL" id="JADNRY010000015">
    <property type="protein sequence ID" value="KAF9074020.1"/>
    <property type="molecule type" value="Genomic_DNA"/>
</dbReference>
<dbReference type="Proteomes" id="UP000772434">
    <property type="component" value="Unassembled WGS sequence"/>
</dbReference>
<comment type="subcellular location">
    <subcellularLocation>
        <location evidence="1 7">Nucleus</location>
    </subcellularLocation>
</comment>
<comment type="subunit">
    <text evidence="7">Component of the Mediator complex.</text>
</comment>
<comment type="function">
    <text evidence="7">Component of the Mediator complex, a coactivator involved in the regulated transcription of nearly all RNA polymerase II-dependent genes. Mediator functions as a bridge to convey information from gene-specific regulatory proteins to the basal RNA polymerase II transcription machinery. Mediator is recruited to promoters by direct interactions with regulatory proteins and serves as a scaffold for the assembly of a functional preinitiation complex with RNA polymerase II and the general transcription factors.</text>
</comment>
<protein>
    <recommendedName>
        <fullName evidence="7">Mediator of RNA polymerase II transcription subunit 9</fullName>
    </recommendedName>
    <alternativeName>
        <fullName evidence="7">Mediator complex subunit 9</fullName>
    </alternativeName>
</protein>
<dbReference type="InterPro" id="IPR011425">
    <property type="entry name" value="Med9"/>
</dbReference>
<evidence type="ECO:0000256" key="7">
    <source>
        <dbReference type="RuleBase" id="RU364145"/>
    </source>
</evidence>
<evidence type="ECO:0000256" key="2">
    <source>
        <dbReference type="ARBA" id="ARBA00008089"/>
    </source>
</evidence>
<evidence type="ECO:0000256" key="3">
    <source>
        <dbReference type="ARBA" id="ARBA00023015"/>
    </source>
</evidence>
<sequence>MASTANTIPYDNLLLKLVTVLELTQKPDGISTNNAKQAVLHATNEFKSLLSQAKMLAETLPGGELDIDDQDDVIEMLTALRDRKRDQLIEFSSKSSRVASAVGPHLFSDMDVDSIASTPMHDT</sequence>
<keyword evidence="6 7" id="KW-0539">Nucleus</keyword>
<keyword evidence="3 7" id="KW-0805">Transcription regulation</keyword>
<comment type="caution">
    <text evidence="8">The sequence shown here is derived from an EMBL/GenBank/DDBJ whole genome shotgun (WGS) entry which is preliminary data.</text>
</comment>
<keyword evidence="4 7" id="KW-0010">Activator</keyword>
<keyword evidence="9" id="KW-1185">Reference proteome</keyword>
<evidence type="ECO:0000256" key="6">
    <source>
        <dbReference type="ARBA" id="ARBA00023242"/>
    </source>
</evidence>
<dbReference type="GO" id="GO:0006357">
    <property type="term" value="P:regulation of transcription by RNA polymerase II"/>
    <property type="evidence" value="ECO:0007669"/>
    <property type="project" value="InterPro"/>
</dbReference>
<dbReference type="AlphaFoldDB" id="A0A9P5Q5M6"/>
<dbReference type="OrthoDB" id="2563275at2759"/>
<dbReference type="GO" id="GO:0016592">
    <property type="term" value="C:mediator complex"/>
    <property type="evidence" value="ECO:0007669"/>
    <property type="project" value="InterPro"/>
</dbReference>
<proteinExistence type="inferred from homology"/>
<comment type="similarity">
    <text evidence="2 7">Belongs to the Mediator complex subunit 9 family.</text>
</comment>
<name>A0A9P5Q5M6_9AGAR</name>
<evidence type="ECO:0000313" key="9">
    <source>
        <dbReference type="Proteomes" id="UP000772434"/>
    </source>
</evidence>
<accession>A0A9P5Q5M6</accession>
<keyword evidence="5 7" id="KW-0804">Transcription</keyword>
<gene>
    <name evidence="7" type="primary">MED9</name>
    <name evidence="8" type="ORF">BDP27DRAFT_1416709</name>
</gene>